<dbReference type="EMBL" id="RWIU01000002">
    <property type="protein sequence ID" value="RSK44426.1"/>
    <property type="molecule type" value="Genomic_DNA"/>
</dbReference>
<accession>A0A3R9NVH5</accession>
<proteinExistence type="predicted"/>
<dbReference type="Proteomes" id="UP000270291">
    <property type="component" value="Unassembled WGS sequence"/>
</dbReference>
<name>A0A3R9NVH5_9BACT</name>
<reference evidence="1 2" key="1">
    <citation type="submission" date="2018-12" db="EMBL/GenBank/DDBJ databases">
        <authorList>
            <person name="Feng G."/>
            <person name="Zhu H."/>
        </authorList>
    </citation>
    <scope>NUCLEOTIDE SEQUENCE [LARGE SCALE GENOMIC DNA]</scope>
    <source>
        <strain evidence="1 2">LMG 26000</strain>
    </source>
</reference>
<comment type="caution">
    <text evidence="1">The sequence shown here is derived from an EMBL/GenBank/DDBJ whole genome shotgun (WGS) entry which is preliminary data.</text>
</comment>
<dbReference type="Pfam" id="PF10013">
    <property type="entry name" value="DUF2256"/>
    <property type="match status" value="1"/>
</dbReference>
<evidence type="ECO:0000313" key="2">
    <source>
        <dbReference type="Proteomes" id="UP000270291"/>
    </source>
</evidence>
<dbReference type="OrthoDB" id="27194at2"/>
<dbReference type="PANTHER" id="PTHR37463">
    <property type="entry name" value="GSL3115 PROTEIN"/>
    <property type="match status" value="1"/>
</dbReference>
<organism evidence="1 2">
    <name type="scientific">Hymenobacter perfusus</name>
    <dbReference type="NCBI Taxonomy" id="1236770"/>
    <lineage>
        <taxon>Bacteria</taxon>
        <taxon>Pseudomonadati</taxon>
        <taxon>Bacteroidota</taxon>
        <taxon>Cytophagia</taxon>
        <taxon>Cytophagales</taxon>
        <taxon>Hymenobacteraceae</taxon>
        <taxon>Hymenobacter</taxon>
    </lineage>
</organism>
<dbReference type="PIRSF" id="PIRSF037205">
    <property type="entry name" value="UCP037205"/>
    <property type="match status" value="1"/>
</dbReference>
<evidence type="ECO:0000313" key="1">
    <source>
        <dbReference type="EMBL" id="RSK44426.1"/>
    </source>
</evidence>
<dbReference type="AlphaFoldDB" id="A0A3R9NVH5"/>
<dbReference type="RefSeq" id="WP_125436585.1">
    <property type="nucleotide sequence ID" value="NZ_RWIU01000002.1"/>
</dbReference>
<protein>
    <submittedName>
        <fullName evidence="1">DUF2256 domain-containing protein</fullName>
    </submittedName>
</protein>
<dbReference type="InterPro" id="IPR017136">
    <property type="entry name" value="UCP037205"/>
</dbReference>
<gene>
    <name evidence="1" type="ORF">EI293_07820</name>
</gene>
<sequence length="55" mass="6369">MPLPARLVKGNLPSKICLTCGRPFEYRKKWRNCWDEVKYCGEKCQRNKPKAAAAN</sequence>
<dbReference type="PANTHER" id="PTHR37463:SF1">
    <property type="entry name" value="DUF2256 DOMAIN-CONTAINING PROTEIN"/>
    <property type="match status" value="1"/>
</dbReference>
<keyword evidence="2" id="KW-1185">Reference proteome</keyword>